<comment type="cofactor">
    <cofactor evidence="2">
        <name>Zn(2+)</name>
        <dbReference type="ChEBI" id="CHEBI:29105"/>
    </cofactor>
    <text evidence="2">Binds 1 zinc ion per subunit.</text>
</comment>
<dbReference type="GO" id="GO:0006508">
    <property type="term" value="P:proteolysis"/>
    <property type="evidence" value="ECO:0007669"/>
    <property type="project" value="UniProtKB-UniRule"/>
</dbReference>
<dbReference type="EC" id="3.4.17.19" evidence="1"/>
<keyword evidence="1" id="KW-0645">Protease</keyword>
<dbReference type="Pfam" id="PF02074">
    <property type="entry name" value="Peptidase_M32"/>
    <property type="match status" value="1"/>
</dbReference>
<dbReference type="CDD" id="cd06460">
    <property type="entry name" value="M32_Taq"/>
    <property type="match status" value="1"/>
</dbReference>
<dbReference type="PROSITE" id="PS52034">
    <property type="entry name" value="PEPTIDASE_M32"/>
    <property type="match status" value="1"/>
</dbReference>
<comment type="function">
    <text evidence="1">Broad specificity carboxypetidase that releases amino acids sequentially from the C-terminus, including neutral, aromatic, polar and basic residues.</text>
</comment>
<feature type="binding site" evidence="2">
    <location>
        <position position="267"/>
    </location>
    <ligand>
        <name>Zn(2+)</name>
        <dbReference type="ChEBI" id="CHEBI:29105"/>
        <note>catalytic</note>
    </ligand>
</feature>
<reference evidence="5" key="1">
    <citation type="submission" date="2015-07" db="EMBL/GenBank/DDBJ databases">
        <title>Complete genome sequence and phylogenetic analysis of Limnochorda pilosa.</title>
        <authorList>
            <person name="Watanabe M."/>
            <person name="Kojima H."/>
            <person name="Fukui M."/>
        </authorList>
    </citation>
    <scope>NUCLEOTIDE SEQUENCE [LARGE SCALE GENOMIC DNA]</scope>
    <source>
        <strain evidence="5">HC45</strain>
    </source>
</reference>
<feature type="binding site" evidence="2">
    <location>
        <position position="271"/>
    </location>
    <ligand>
        <name>Zn(2+)</name>
        <dbReference type="ChEBI" id="CHEBI:29105"/>
        <note>catalytic</note>
    </ligand>
</feature>
<feature type="binding site" evidence="2">
    <location>
        <position position="297"/>
    </location>
    <ligand>
        <name>Zn(2+)</name>
        <dbReference type="ChEBI" id="CHEBI:29105"/>
        <note>catalytic</note>
    </ligand>
</feature>
<dbReference type="PIRSF" id="PIRSF006615">
    <property type="entry name" value="Zn_crbxpep_Taq"/>
    <property type="match status" value="1"/>
</dbReference>
<dbReference type="GO" id="GO:0004181">
    <property type="term" value="F:metallocarboxypeptidase activity"/>
    <property type="evidence" value="ECO:0007669"/>
    <property type="project" value="UniProtKB-UniRule"/>
</dbReference>
<dbReference type="GO" id="GO:0046872">
    <property type="term" value="F:metal ion binding"/>
    <property type="evidence" value="ECO:0007669"/>
    <property type="project" value="UniProtKB-KW"/>
</dbReference>
<dbReference type="InterPro" id="IPR001333">
    <property type="entry name" value="Peptidase_M32_Taq"/>
</dbReference>
<keyword evidence="5" id="KW-1185">Reference proteome</keyword>
<sequence>MERSARLEAFLERTRPVMDLGRAAAVLGWDQNTYMPPGGAEARAEQTATLTGLVHERLVSDETVHALEALEEEVKGASPGSFAAGVARVARREIDQMRKLPGKLVSDLARASSLAQNAWVEARAQSRFDLFRPHLEHILDLTRQVAGHLGYQDHPYDALLDRFEPDMTSAQVDRLFDQLKARLVPLVEAIRPRLDRVSDAVLRQSFPRDGQFQLGNEALRAMGFDFQRGRLDTSAHPFTTSFSRNDVRITTRVDEQNLAYALYSTIHEGGHALYEQGIPEELERTPLGDIISLGLHESQSRLWENVVGRSREFWQFVLPAAQRIFPQQLGGASVEELYRAVNRVEPSFIRTEADEVTYNLHIFVRYELERDLLGGTLDVAGLPEAWNAKMEAYLGIRPPDDAKGVLQDIHWSQGSIGYFPTYTLGTVLAAQLFRQAEQEEPGLRDSIARGELVRLKEWLNRRVHAHGARYTLPEMTREITGRDLEAAPYLEYLEGKYRELYGL</sequence>
<dbReference type="PRINTS" id="PR00998">
    <property type="entry name" value="CRBOXYPTASET"/>
</dbReference>
<accession>A0A0K2SFP9</accession>
<evidence type="ECO:0000256" key="3">
    <source>
        <dbReference type="PIRSR" id="PIRSR006615-2"/>
    </source>
</evidence>
<keyword evidence="2" id="KW-0862">Zinc</keyword>
<evidence type="ECO:0000313" key="4">
    <source>
        <dbReference type="EMBL" id="BAS25933.1"/>
    </source>
</evidence>
<dbReference type="Gene3D" id="1.10.1370.30">
    <property type="match status" value="1"/>
</dbReference>
<keyword evidence="1" id="KW-0378">Hydrolase</keyword>
<dbReference type="PANTHER" id="PTHR34217:SF1">
    <property type="entry name" value="CARBOXYPEPTIDASE 1"/>
    <property type="match status" value="1"/>
</dbReference>
<evidence type="ECO:0000256" key="1">
    <source>
        <dbReference type="PIRNR" id="PIRNR006615"/>
    </source>
</evidence>
<protein>
    <recommendedName>
        <fullName evidence="1">Metal-dependent carboxypeptidase</fullName>
        <ecNumber evidence="1">3.4.17.19</ecNumber>
    </recommendedName>
</protein>
<proteinExistence type="inferred from homology"/>
<organism evidence="4 5">
    <name type="scientific">Limnochorda pilosa</name>
    <dbReference type="NCBI Taxonomy" id="1555112"/>
    <lineage>
        <taxon>Bacteria</taxon>
        <taxon>Bacillati</taxon>
        <taxon>Bacillota</taxon>
        <taxon>Limnochordia</taxon>
        <taxon>Limnochordales</taxon>
        <taxon>Limnochordaceae</taxon>
        <taxon>Limnochorda</taxon>
    </lineage>
</organism>
<evidence type="ECO:0000313" key="5">
    <source>
        <dbReference type="Proteomes" id="UP000065807"/>
    </source>
</evidence>
<dbReference type="OrthoDB" id="9772308at2"/>
<dbReference type="SUPFAM" id="SSF55486">
    <property type="entry name" value="Metalloproteases ('zincins'), catalytic domain"/>
    <property type="match status" value="1"/>
</dbReference>
<keyword evidence="1" id="KW-0482">Metalloprotease</keyword>
<reference evidence="5" key="2">
    <citation type="journal article" date="2016" name="Int. J. Syst. Evol. Microbiol.">
        <title>Complete genome sequence and cell structure of Limnochorda pilosa, a Gram-negative spore-former within the phylum Firmicutes.</title>
        <authorList>
            <person name="Watanabe M."/>
            <person name="Kojima H."/>
            <person name="Fukui M."/>
        </authorList>
    </citation>
    <scope>NUCLEOTIDE SEQUENCE [LARGE SCALE GENOMIC DNA]</scope>
    <source>
        <strain evidence="5">HC45</strain>
    </source>
</reference>
<comment type="catalytic activity">
    <reaction evidence="1">
        <text>Release of a C-terminal amino acid with broad specificity, except for -Pro.</text>
        <dbReference type="EC" id="3.4.17.19"/>
    </reaction>
</comment>
<keyword evidence="1 4" id="KW-0121">Carboxypeptidase</keyword>
<keyword evidence="1 2" id="KW-0479">Metal-binding</keyword>
<dbReference type="STRING" id="1555112.LIP_0076"/>
<evidence type="ECO:0000256" key="2">
    <source>
        <dbReference type="PIRSR" id="PIRSR006615-1"/>
    </source>
</evidence>
<name>A0A0K2SFP9_LIMPI</name>
<dbReference type="Proteomes" id="UP000065807">
    <property type="component" value="Chromosome"/>
</dbReference>
<dbReference type="KEGG" id="lpil:LIP_0076"/>
<dbReference type="PANTHER" id="PTHR34217">
    <property type="entry name" value="METAL-DEPENDENT CARBOXYPEPTIDASE"/>
    <property type="match status" value="1"/>
</dbReference>
<dbReference type="AlphaFoldDB" id="A0A0K2SFP9"/>
<comment type="similarity">
    <text evidence="1">Belongs to the peptidase M32 family.</text>
</comment>
<dbReference type="EMBL" id="AP014924">
    <property type="protein sequence ID" value="BAS25933.1"/>
    <property type="molecule type" value="Genomic_DNA"/>
</dbReference>
<gene>
    <name evidence="4" type="ORF">LIP_0076</name>
</gene>
<feature type="active site" description="Proton donor/acceptor" evidence="3">
    <location>
        <position position="268"/>
    </location>
</feature>
<dbReference type="PATRIC" id="fig|1555112.3.peg.77"/>
<dbReference type="RefSeq" id="WP_068132822.1">
    <property type="nucleotide sequence ID" value="NZ_AP014924.1"/>
</dbReference>